<feature type="binding site" evidence="11">
    <location>
        <position position="50"/>
    </location>
    <ligand>
        <name>substrate</name>
    </ligand>
</feature>
<dbReference type="RefSeq" id="WP_084071650.1">
    <property type="nucleotide sequence ID" value="NZ_FWXY01000035.1"/>
</dbReference>
<accession>A0A1W2ELJ9</accession>
<dbReference type="CDD" id="cd01170">
    <property type="entry name" value="THZ_kinase"/>
    <property type="match status" value="1"/>
</dbReference>
<dbReference type="UniPathway" id="UPA00060">
    <property type="reaction ID" value="UER00139"/>
</dbReference>
<dbReference type="HAMAP" id="MF_00228">
    <property type="entry name" value="Thz_kinase"/>
    <property type="match status" value="1"/>
</dbReference>
<organism evidence="12 13">
    <name type="scientific">Desulfocicer vacuolatum DSM 3385</name>
    <dbReference type="NCBI Taxonomy" id="1121400"/>
    <lineage>
        <taxon>Bacteria</taxon>
        <taxon>Pseudomonadati</taxon>
        <taxon>Thermodesulfobacteriota</taxon>
        <taxon>Desulfobacteria</taxon>
        <taxon>Desulfobacterales</taxon>
        <taxon>Desulfobacteraceae</taxon>
        <taxon>Desulfocicer</taxon>
    </lineage>
</organism>
<evidence type="ECO:0000256" key="7">
    <source>
        <dbReference type="ARBA" id="ARBA00022777"/>
    </source>
</evidence>
<feature type="binding site" evidence="11">
    <location>
        <position position="126"/>
    </location>
    <ligand>
        <name>ATP</name>
        <dbReference type="ChEBI" id="CHEBI:30616"/>
    </ligand>
</feature>
<evidence type="ECO:0000256" key="10">
    <source>
        <dbReference type="ARBA" id="ARBA00022977"/>
    </source>
</evidence>
<dbReference type="GO" id="GO:0004417">
    <property type="term" value="F:hydroxyethylthiazole kinase activity"/>
    <property type="evidence" value="ECO:0007669"/>
    <property type="project" value="UniProtKB-UniRule"/>
</dbReference>
<keyword evidence="4 11" id="KW-0808">Transferase</keyword>
<comment type="catalytic activity">
    <reaction evidence="1 11">
        <text>5-(2-hydroxyethyl)-4-methylthiazole + ATP = 4-methyl-5-(2-phosphooxyethyl)-thiazole + ADP + H(+)</text>
        <dbReference type="Rhea" id="RHEA:24212"/>
        <dbReference type="ChEBI" id="CHEBI:15378"/>
        <dbReference type="ChEBI" id="CHEBI:17957"/>
        <dbReference type="ChEBI" id="CHEBI:30616"/>
        <dbReference type="ChEBI" id="CHEBI:58296"/>
        <dbReference type="ChEBI" id="CHEBI:456216"/>
        <dbReference type="EC" id="2.7.1.50"/>
    </reaction>
</comment>
<evidence type="ECO:0000256" key="4">
    <source>
        <dbReference type="ARBA" id="ARBA00022679"/>
    </source>
</evidence>
<name>A0A1W2ELJ9_9BACT</name>
<evidence type="ECO:0000256" key="11">
    <source>
        <dbReference type="HAMAP-Rule" id="MF_00228"/>
    </source>
</evidence>
<dbReference type="PRINTS" id="PR01099">
    <property type="entry name" value="HYETHTZKNASE"/>
</dbReference>
<dbReference type="Proteomes" id="UP000192418">
    <property type="component" value="Unassembled WGS sequence"/>
</dbReference>
<dbReference type="AlphaFoldDB" id="A0A1W2ELJ9"/>
<evidence type="ECO:0000256" key="2">
    <source>
        <dbReference type="ARBA" id="ARBA00001946"/>
    </source>
</evidence>
<dbReference type="STRING" id="1121400.SAMN02746065_13513"/>
<keyword evidence="10 11" id="KW-0784">Thiamine biosynthesis</keyword>
<evidence type="ECO:0000256" key="8">
    <source>
        <dbReference type="ARBA" id="ARBA00022840"/>
    </source>
</evidence>
<gene>
    <name evidence="11" type="primary">thiM</name>
    <name evidence="12" type="ORF">SAMN02746065_13513</name>
</gene>
<keyword evidence="13" id="KW-1185">Reference proteome</keyword>
<comment type="function">
    <text evidence="11">Catalyzes the phosphorylation of the hydroxyl group of 4-methyl-5-beta-hydroxyethylthiazole (THZ).</text>
</comment>
<dbReference type="GO" id="GO:0005524">
    <property type="term" value="F:ATP binding"/>
    <property type="evidence" value="ECO:0007669"/>
    <property type="project" value="UniProtKB-UniRule"/>
</dbReference>
<evidence type="ECO:0000256" key="9">
    <source>
        <dbReference type="ARBA" id="ARBA00022842"/>
    </source>
</evidence>
<reference evidence="12 13" key="1">
    <citation type="submission" date="2017-04" db="EMBL/GenBank/DDBJ databases">
        <authorList>
            <person name="Afonso C.L."/>
            <person name="Miller P.J."/>
            <person name="Scott M.A."/>
            <person name="Spackman E."/>
            <person name="Goraichik I."/>
            <person name="Dimitrov K.M."/>
            <person name="Suarez D.L."/>
            <person name="Swayne D.E."/>
        </authorList>
    </citation>
    <scope>NUCLEOTIDE SEQUENCE [LARGE SCALE GENOMIC DNA]</scope>
    <source>
        <strain evidence="12 13">DSM 3385</strain>
    </source>
</reference>
<dbReference type="PIRSF" id="PIRSF000513">
    <property type="entry name" value="Thz_kinase"/>
    <property type="match status" value="1"/>
</dbReference>
<dbReference type="InterPro" id="IPR000417">
    <property type="entry name" value="Hyethyz_kinase"/>
</dbReference>
<dbReference type="GO" id="GO:0009228">
    <property type="term" value="P:thiamine biosynthetic process"/>
    <property type="evidence" value="ECO:0007669"/>
    <property type="project" value="UniProtKB-KW"/>
</dbReference>
<feature type="binding site" evidence="11">
    <location>
        <position position="194"/>
    </location>
    <ligand>
        <name>ATP</name>
        <dbReference type="ChEBI" id="CHEBI:30616"/>
    </ligand>
</feature>
<evidence type="ECO:0000256" key="1">
    <source>
        <dbReference type="ARBA" id="ARBA00001771"/>
    </source>
</evidence>
<dbReference type="Pfam" id="PF02110">
    <property type="entry name" value="HK"/>
    <property type="match status" value="1"/>
</dbReference>
<feature type="binding site" evidence="11">
    <location>
        <position position="221"/>
    </location>
    <ligand>
        <name>substrate</name>
    </ligand>
</feature>
<comment type="cofactor">
    <cofactor evidence="2 11">
        <name>Mg(2+)</name>
        <dbReference type="ChEBI" id="CHEBI:18420"/>
    </cofactor>
</comment>
<dbReference type="EMBL" id="FWXY01000035">
    <property type="protein sequence ID" value="SMD10597.1"/>
    <property type="molecule type" value="Genomic_DNA"/>
</dbReference>
<sequence length="306" mass="32883">MDIQKNLAIRIHGLCRKIREQRPLIHVVTNFVVMNQTANALLALGAAPTMSWAREDLEYMSGISDGLCINMGTPTRERVEAMITLMALAQQSKKPLVLDPVGSGAGPHRTEIARQLSALAPHKIIRGNASEICSLTHEHTTTRGVDSTISPADAKEILVTHGRTADQCAPDHQHDLRDKGVEIFSTMASCVVTSGKEDMVLDNTRTLILKNGSDLMNAVTGTGCILSAITAAFYAVCPEPFEAATAACATSAIAGEIAAEKASGPGTFLPHFMDSLYNLDEKTLITRLKTERQFPYPSATGNSNKV</sequence>
<keyword evidence="5 11" id="KW-0479">Metal-binding</keyword>
<evidence type="ECO:0000256" key="3">
    <source>
        <dbReference type="ARBA" id="ARBA00004868"/>
    </source>
</evidence>
<proteinExistence type="inferred from homology"/>
<evidence type="ECO:0000256" key="6">
    <source>
        <dbReference type="ARBA" id="ARBA00022741"/>
    </source>
</evidence>
<dbReference type="Gene3D" id="3.40.1190.20">
    <property type="match status" value="1"/>
</dbReference>
<evidence type="ECO:0000313" key="13">
    <source>
        <dbReference type="Proteomes" id="UP000192418"/>
    </source>
</evidence>
<dbReference type="GO" id="GO:0000287">
    <property type="term" value="F:magnesium ion binding"/>
    <property type="evidence" value="ECO:0007669"/>
    <property type="project" value="UniProtKB-UniRule"/>
</dbReference>
<dbReference type="OrthoDB" id="8909021at2"/>
<keyword evidence="6 11" id="KW-0547">Nucleotide-binding</keyword>
<dbReference type="SUPFAM" id="SSF53613">
    <property type="entry name" value="Ribokinase-like"/>
    <property type="match status" value="1"/>
</dbReference>
<keyword evidence="7 11" id="KW-0418">Kinase</keyword>
<evidence type="ECO:0000313" key="12">
    <source>
        <dbReference type="EMBL" id="SMD10597.1"/>
    </source>
</evidence>
<dbReference type="EC" id="2.7.1.50" evidence="11"/>
<comment type="pathway">
    <text evidence="3 11">Cofactor biosynthesis; thiamine diphosphate biosynthesis; 4-methyl-5-(2-phosphoethyl)-thiazole from 5-(2-hydroxyethyl)-4-methylthiazole: step 1/1.</text>
</comment>
<dbReference type="InterPro" id="IPR029056">
    <property type="entry name" value="Ribokinase-like"/>
</dbReference>
<evidence type="ECO:0000256" key="5">
    <source>
        <dbReference type="ARBA" id="ARBA00022723"/>
    </source>
</evidence>
<protein>
    <recommendedName>
        <fullName evidence="11">Hydroxyethylthiazole kinase</fullName>
        <ecNumber evidence="11">2.7.1.50</ecNumber>
    </recommendedName>
    <alternativeName>
        <fullName evidence="11">4-methyl-5-beta-hydroxyethylthiazole kinase</fullName>
        <shortName evidence="11">TH kinase</shortName>
        <shortName evidence="11">Thz kinase</shortName>
    </alternativeName>
</protein>
<comment type="similarity">
    <text evidence="11">Belongs to the Thz kinase family.</text>
</comment>
<dbReference type="GO" id="GO:0009229">
    <property type="term" value="P:thiamine diphosphate biosynthetic process"/>
    <property type="evidence" value="ECO:0007669"/>
    <property type="project" value="UniProtKB-UniRule"/>
</dbReference>
<keyword evidence="9 11" id="KW-0460">Magnesium</keyword>
<keyword evidence="8 11" id="KW-0067">ATP-binding</keyword>